<reference evidence="1 2" key="1">
    <citation type="submission" date="2016-11" db="EMBL/GenBank/DDBJ databases">
        <authorList>
            <person name="Jaros S."/>
            <person name="Januszkiewicz K."/>
            <person name="Wedrychowicz H."/>
        </authorList>
    </citation>
    <scope>NUCLEOTIDE SEQUENCE [LARGE SCALE GENOMIC DNA]</scope>
    <source>
        <strain evidence="1 2">GAS86</strain>
    </source>
</reference>
<protein>
    <submittedName>
        <fullName evidence="1">Uncharacterized protein</fullName>
    </submittedName>
</protein>
<proteinExistence type="predicted"/>
<dbReference type="EMBL" id="FSRM01000001">
    <property type="protein sequence ID" value="SIN82078.1"/>
    <property type="molecule type" value="Genomic_DNA"/>
</dbReference>
<dbReference type="AlphaFoldDB" id="A0A1N6EGB4"/>
<accession>A0A1N6EGB4</accession>
<evidence type="ECO:0000313" key="2">
    <source>
        <dbReference type="Proteomes" id="UP000184693"/>
    </source>
</evidence>
<sequence>MNTKLYEEGEKSKAICHSCQQLVSSTFARRNVPFSDGKGEVKDILVSVCDVCDEVVAIPAQSTPAIRETRQKEVKAIEAQLPAIYLDMLDLAAYTIDSASSTEFRKVLMILYLHRFASGEYPRERLMRAHRSAVARFKEQRGAARRRLSIKVTPRIAEDIKTLTEDTEMNQTEVIKSVIYQIQIDVIEGRKPALMKELGALAVISA</sequence>
<organism evidence="1 2">
    <name type="scientific">Paraburkholderia phenazinium</name>
    <dbReference type="NCBI Taxonomy" id="60549"/>
    <lineage>
        <taxon>Bacteria</taxon>
        <taxon>Pseudomonadati</taxon>
        <taxon>Pseudomonadota</taxon>
        <taxon>Betaproteobacteria</taxon>
        <taxon>Burkholderiales</taxon>
        <taxon>Burkholderiaceae</taxon>
        <taxon>Paraburkholderia</taxon>
    </lineage>
</organism>
<dbReference type="RefSeq" id="WP_074262926.1">
    <property type="nucleotide sequence ID" value="NZ_FSRM01000001.1"/>
</dbReference>
<evidence type="ECO:0000313" key="1">
    <source>
        <dbReference type="EMBL" id="SIN82078.1"/>
    </source>
</evidence>
<dbReference type="Proteomes" id="UP000184693">
    <property type="component" value="Unassembled WGS sequence"/>
</dbReference>
<name>A0A1N6EGB4_9BURK</name>
<gene>
    <name evidence="1" type="ORF">SAMN05444168_0607</name>
</gene>
<dbReference type="OrthoDB" id="6116181at2"/>